<accession>A0A369Q6Q9</accession>
<dbReference type="EMBL" id="QASA01000002">
    <property type="protein sequence ID" value="RDC58816.1"/>
    <property type="molecule type" value="Genomic_DNA"/>
</dbReference>
<protein>
    <submittedName>
        <fullName evidence="2">Uncharacterized protein</fullName>
    </submittedName>
</protein>
<keyword evidence="3" id="KW-1185">Reference proteome</keyword>
<organism evidence="2 3">
    <name type="scientific">Adhaeribacter pallidiroseus</name>
    <dbReference type="NCBI Taxonomy" id="2072847"/>
    <lineage>
        <taxon>Bacteria</taxon>
        <taxon>Pseudomonadati</taxon>
        <taxon>Bacteroidota</taxon>
        <taxon>Cytophagia</taxon>
        <taxon>Cytophagales</taxon>
        <taxon>Hymenobacteraceae</taxon>
        <taxon>Adhaeribacter</taxon>
    </lineage>
</organism>
<reference evidence="2 3" key="1">
    <citation type="submission" date="2018-04" db="EMBL/GenBank/DDBJ databases">
        <title>Adhaeribacter sp. HMF7616 genome sequencing and assembly.</title>
        <authorList>
            <person name="Kang H."/>
            <person name="Kang J."/>
            <person name="Cha I."/>
            <person name="Kim H."/>
            <person name="Joh K."/>
        </authorList>
    </citation>
    <scope>NUCLEOTIDE SEQUENCE [LARGE SCALE GENOMIC DNA]</scope>
    <source>
        <strain evidence="2 3">HMF7616</strain>
    </source>
</reference>
<feature type="compositionally biased region" description="Basic and acidic residues" evidence="1">
    <location>
        <begin position="27"/>
        <end position="36"/>
    </location>
</feature>
<name>A0A369Q6Q9_9BACT</name>
<dbReference type="Proteomes" id="UP000253919">
    <property type="component" value="Unassembled WGS sequence"/>
</dbReference>
<sequence>MQKSGILPAKHHVPRYARGTIAPTRKRLSEAPDPRKGGQNRSASAVIYLVWPRFLPPPGCYHCEDFYQGKGGEGGRLGAGWGPAGTVRARGRKGFSGQSATF</sequence>
<dbReference type="AlphaFoldDB" id="A0A369Q6Q9"/>
<dbReference type="RefSeq" id="WP_115375830.1">
    <property type="nucleotide sequence ID" value="NZ_QASA01000002.1"/>
</dbReference>
<evidence type="ECO:0000256" key="1">
    <source>
        <dbReference type="SAM" id="MobiDB-lite"/>
    </source>
</evidence>
<evidence type="ECO:0000313" key="3">
    <source>
        <dbReference type="Proteomes" id="UP000253919"/>
    </source>
</evidence>
<feature type="region of interest" description="Disordered" evidence="1">
    <location>
        <begin position="1"/>
        <end position="41"/>
    </location>
</feature>
<proteinExistence type="predicted"/>
<comment type="caution">
    <text evidence="2">The sequence shown here is derived from an EMBL/GenBank/DDBJ whole genome shotgun (WGS) entry which is preliminary data.</text>
</comment>
<gene>
    <name evidence="2" type="ORF">AHMF7616_05250</name>
</gene>
<evidence type="ECO:0000313" key="2">
    <source>
        <dbReference type="EMBL" id="RDC58816.1"/>
    </source>
</evidence>